<dbReference type="Pfam" id="PF12686">
    <property type="entry name" value="DUF3800"/>
    <property type="match status" value="1"/>
</dbReference>
<gene>
    <name evidence="2" type="ORF">OVY01_22720</name>
</gene>
<name>A0ABT3ZUQ4_9BURK</name>
<feature type="region of interest" description="Disordered" evidence="1">
    <location>
        <begin position="401"/>
        <end position="420"/>
    </location>
</feature>
<evidence type="ECO:0000256" key="1">
    <source>
        <dbReference type="SAM" id="MobiDB-lite"/>
    </source>
</evidence>
<protein>
    <submittedName>
        <fullName evidence="2">DUF3800 domain-containing protein</fullName>
    </submittedName>
</protein>
<organism evidence="2 3">
    <name type="scientific">Robbsia betulipollinis</name>
    <dbReference type="NCBI Taxonomy" id="2981849"/>
    <lineage>
        <taxon>Bacteria</taxon>
        <taxon>Pseudomonadati</taxon>
        <taxon>Pseudomonadota</taxon>
        <taxon>Betaproteobacteria</taxon>
        <taxon>Burkholderiales</taxon>
        <taxon>Burkholderiaceae</taxon>
        <taxon>Robbsia</taxon>
    </lineage>
</organism>
<reference evidence="2" key="1">
    <citation type="submission" date="2022-11" db="EMBL/GenBank/DDBJ databases">
        <title>Robbsia betulipollinis sp. nov., isolated from pollen of birch (Betula pendula).</title>
        <authorList>
            <person name="Shi H."/>
            <person name="Ambika Manirajan B."/>
            <person name="Ratering S."/>
            <person name="Geissler-Plaum R."/>
            <person name="Schnell S."/>
        </authorList>
    </citation>
    <scope>NUCLEOTIDE SEQUENCE</scope>
    <source>
        <strain evidence="2">Bb-Pol-6</strain>
    </source>
</reference>
<evidence type="ECO:0000313" key="3">
    <source>
        <dbReference type="Proteomes" id="UP001082899"/>
    </source>
</evidence>
<dbReference type="EMBL" id="JAPMXC010000019">
    <property type="protein sequence ID" value="MCY0389955.1"/>
    <property type="molecule type" value="Genomic_DNA"/>
</dbReference>
<dbReference type="Proteomes" id="UP001082899">
    <property type="component" value="Unassembled WGS sequence"/>
</dbReference>
<comment type="caution">
    <text evidence="2">The sequence shown here is derived from an EMBL/GenBank/DDBJ whole genome shotgun (WGS) entry which is preliminary data.</text>
</comment>
<keyword evidence="3" id="KW-1185">Reference proteome</keyword>
<proteinExistence type="predicted"/>
<evidence type="ECO:0000313" key="2">
    <source>
        <dbReference type="EMBL" id="MCY0389955.1"/>
    </source>
</evidence>
<accession>A0ABT3ZUQ4</accession>
<dbReference type="RefSeq" id="WP_267849918.1">
    <property type="nucleotide sequence ID" value="NZ_JAPMXC010000019.1"/>
</dbReference>
<sequence>MYFYVDESGHTGPNLFDEVQPILYYGVLSSKINLDVIAAEKIKQIRQSLGVPRLHASDLGAAGLKGIVPQILPMIKAYDIRFDIYRVAKADHAIICFFNQVFDQGVNPAVTWTGYWTPLRYVLLLKVASLFNEELARLAWEARITPDDRVALPLMQEVCRRLGERVGRLDDARVRTLIGDALRWSEQNPKDIAYNVPNKKRMLDVTPNMIGFQFVMHGIAMRLGAAKRKASKVVVDQQTQFNKAQQALATYYRDNKDENFSLGPGLPMQDHTHIPDIPLEFVAGTDSCGLELVDIHLWIFKKYMENKLPDGVERLILAHARRTKTDEISLNALGKRWSTWFDQLPDLDQIPADVLERAREIASFDENRRQVAVSGMDNEKSGADAADTLCIADRATMAVDGRKNKRPDDGPCSSGEIRLT</sequence>
<dbReference type="InterPro" id="IPR024524">
    <property type="entry name" value="DUF3800"/>
</dbReference>